<gene>
    <name evidence="1" type="ORF">GA398_11975</name>
</gene>
<organism evidence="1 2">
    <name type="scientific">Bacteroides xylanisolvens</name>
    <dbReference type="NCBI Taxonomy" id="371601"/>
    <lineage>
        <taxon>Bacteria</taxon>
        <taxon>Pseudomonadati</taxon>
        <taxon>Bacteroidota</taxon>
        <taxon>Bacteroidia</taxon>
        <taxon>Bacteroidales</taxon>
        <taxon>Bacteroidaceae</taxon>
        <taxon>Bacteroides</taxon>
    </lineage>
</organism>
<protein>
    <submittedName>
        <fullName evidence="1">Uncharacterized protein</fullName>
    </submittedName>
</protein>
<dbReference type="Proteomes" id="UP000434604">
    <property type="component" value="Unassembled WGS sequence"/>
</dbReference>
<evidence type="ECO:0000313" key="2">
    <source>
        <dbReference type="Proteomes" id="UP000434604"/>
    </source>
</evidence>
<proteinExistence type="predicted"/>
<name>A0A7J5PX84_9BACE</name>
<comment type="caution">
    <text evidence="1">The sequence shown here is derived from an EMBL/GenBank/DDBJ whole genome shotgun (WGS) entry which is preliminary data.</text>
</comment>
<dbReference type="EMBL" id="WDED01000016">
    <property type="protein sequence ID" value="KAB6147335.1"/>
    <property type="molecule type" value="Genomic_DNA"/>
</dbReference>
<sequence length="80" mass="9591">MEQPFFYPVPAPACHLSHRVDRMKSRVNYLREGMSGLQPETGRTRVRAADRQYLSRKLRMNIPEMFLPTLPDNLFRRWKE</sequence>
<evidence type="ECO:0000313" key="1">
    <source>
        <dbReference type="EMBL" id="KAB6147335.1"/>
    </source>
</evidence>
<dbReference type="RefSeq" id="WP_151934758.1">
    <property type="nucleotide sequence ID" value="NZ_JBCHGU010000012.1"/>
</dbReference>
<reference evidence="1 2" key="1">
    <citation type="journal article" date="2019" name="Nat. Med.">
        <title>A library of human gut bacterial isolates paired with longitudinal multiomics data enables mechanistic microbiome research.</title>
        <authorList>
            <person name="Poyet M."/>
            <person name="Groussin M."/>
            <person name="Gibbons S.M."/>
            <person name="Avila-Pacheco J."/>
            <person name="Jiang X."/>
            <person name="Kearney S.M."/>
            <person name="Perrotta A.R."/>
            <person name="Berdy B."/>
            <person name="Zhao S."/>
            <person name="Lieberman T.D."/>
            <person name="Swanson P.K."/>
            <person name="Smith M."/>
            <person name="Roesemann S."/>
            <person name="Alexander J.E."/>
            <person name="Rich S.A."/>
            <person name="Livny J."/>
            <person name="Vlamakis H."/>
            <person name="Clish C."/>
            <person name="Bullock K."/>
            <person name="Deik A."/>
            <person name="Scott J."/>
            <person name="Pierce K.A."/>
            <person name="Xavier R.J."/>
            <person name="Alm E.J."/>
        </authorList>
    </citation>
    <scope>NUCLEOTIDE SEQUENCE [LARGE SCALE GENOMIC DNA]</scope>
    <source>
        <strain evidence="1 2">BIOML-A58</strain>
    </source>
</reference>
<dbReference type="AlphaFoldDB" id="A0A7J5PX84"/>
<accession>A0A7J5PX84</accession>